<dbReference type="PROSITE" id="PS51257">
    <property type="entry name" value="PROKAR_LIPOPROTEIN"/>
    <property type="match status" value="1"/>
</dbReference>
<reference evidence="1 2" key="1">
    <citation type="submission" date="2018-03" db="EMBL/GenBank/DDBJ databases">
        <title>Genomic Encyclopedia of Archaeal and Bacterial Type Strains, Phase II (KMG-II): from individual species to whole genera.</title>
        <authorList>
            <person name="Goeker M."/>
        </authorList>
    </citation>
    <scope>NUCLEOTIDE SEQUENCE [LARGE SCALE GENOMIC DNA]</scope>
    <source>
        <strain evidence="1 2">DSM 28354</strain>
    </source>
</reference>
<name>A0A2T0SSW1_9BACT</name>
<gene>
    <name evidence="1" type="ORF">CLV58_11290</name>
</gene>
<organism evidence="1 2">
    <name type="scientific">Spirosoma oryzae</name>
    <dbReference type="NCBI Taxonomy" id="1469603"/>
    <lineage>
        <taxon>Bacteria</taxon>
        <taxon>Pseudomonadati</taxon>
        <taxon>Bacteroidota</taxon>
        <taxon>Cytophagia</taxon>
        <taxon>Cytophagales</taxon>
        <taxon>Cytophagaceae</taxon>
        <taxon>Spirosoma</taxon>
    </lineage>
</organism>
<sequence>MRHSSFLHLVVCLGSLLLLAGCGSLRNEISPDQLGLESAKLVVSGFLSPQDTVLAVRLTQSRTVLGDSISSGLSDGNVTRATVTLSDGNRTITLRYGANGYQYYSAPARQMRIVTGRTYTLDVVTAEGQRATATCTIPPPVSLSAVQIDSLMENNRTRRYFVRATWQDPAGQTNYYQVTGTFRLFDQQQVILGKSNYTNLNLNFDDDNRGLFDDTGADGSLFTSGRAFLGNTTLANGQAMGFRKQFLKSNIIVNLLAVDETYYQYRSAVIRQGRVRGNPFAEPVLIPSNIQGALGCFAGYNSSTIGMTVN</sequence>
<evidence type="ECO:0000313" key="1">
    <source>
        <dbReference type="EMBL" id="PRY36500.1"/>
    </source>
</evidence>
<dbReference type="AlphaFoldDB" id="A0A2T0SSW1"/>
<accession>A0A2T0SSW1</accession>
<dbReference type="RefSeq" id="WP_106138702.1">
    <property type="nucleotide sequence ID" value="NZ_PVTE01000012.1"/>
</dbReference>
<protein>
    <submittedName>
        <fullName evidence="1">Uncharacterized protein DUF4249</fullName>
    </submittedName>
</protein>
<dbReference type="InterPro" id="IPR025345">
    <property type="entry name" value="DUF4249"/>
</dbReference>
<dbReference type="OrthoDB" id="1115009at2"/>
<comment type="caution">
    <text evidence="1">The sequence shown here is derived from an EMBL/GenBank/DDBJ whole genome shotgun (WGS) entry which is preliminary data.</text>
</comment>
<dbReference type="Proteomes" id="UP000238375">
    <property type="component" value="Unassembled WGS sequence"/>
</dbReference>
<dbReference type="EMBL" id="PVTE01000012">
    <property type="protein sequence ID" value="PRY36500.1"/>
    <property type="molecule type" value="Genomic_DNA"/>
</dbReference>
<keyword evidence="2" id="KW-1185">Reference proteome</keyword>
<evidence type="ECO:0000313" key="2">
    <source>
        <dbReference type="Proteomes" id="UP000238375"/>
    </source>
</evidence>
<proteinExistence type="predicted"/>
<dbReference type="Pfam" id="PF14054">
    <property type="entry name" value="DUF4249"/>
    <property type="match status" value="1"/>
</dbReference>